<dbReference type="InterPro" id="IPR050613">
    <property type="entry name" value="Sec_Metabolite_Reg"/>
</dbReference>
<gene>
    <name evidence="5" type="ORF">IEO21_02623</name>
</gene>
<dbReference type="SMART" id="SM00066">
    <property type="entry name" value="GAL4"/>
    <property type="match status" value="1"/>
</dbReference>
<feature type="domain" description="Zn(2)-C6 fungal-type" evidence="4">
    <location>
        <begin position="117"/>
        <end position="148"/>
    </location>
</feature>
<protein>
    <recommendedName>
        <fullName evidence="4">Zn(2)-C6 fungal-type domain-containing protein</fullName>
    </recommendedName>
</protein>
<comment type="caution">
    <text evidence="5">The sequence shown here is derived from an EMBL/GenBank/DDBJ whole genome shotgun (WGS) entry which is preliminary data.</text>
</comment>
<dbReference type="AlphaFoldDB" id="A0A8H7U477"/>
<feature type="compositionally biased region" description="Pro residues" evidence="3">
    <location>
        <begin position="272"/>
        <end position="301"/>
    </location>
</feature>
<name>A0A8H7U477_9APHY</name>
<evidence type="ECO:0000313" key="5">
    <source>
        <dbReference type="EMBL" id="KAF9818643.1"/>
    </source>
</evidence>
<evidence type="ECO:0000256" key="1">
    <source>
        <dbReference type="ARBA" id="ARBA00004123"/>
    </source>
</evidence>
<dbReference type="InterPro" id="IPR036864">
    <property type="entry name" value="Zn2-C6_fun-type_DNA-bd_sf"/>
</dbReference>
<sequence>MDPARSPHPHPPSDRPRAHRAPVAYTGEHDPSRPSTPGYPHSHTALPPIRHLHPDLPPAAMQGAAPTAGPVYSHPQSADYPVASGSTLGSRPVPDDSDGDGEQQEPPKKKRRRQALSCTECKRRKIKCDRAQPCGPCVRRGEHHKCQWHIIEPMEKYVTRTEYDELKAKVVELETLVHRLIPARPAHTPSAPSLAPAPYPDPLHAAPIRPYHPGLSASGPSSYYGVTPPPPPPPNRGEPPGSYNHIPKLVAPNSPSLSRPSTAHGASSRPAHMPPSPSPYRAAPSPPPAAPAPPPAEPGPPSRRASLSLAHITAPYHPSAPRARAPSPPKKCHAQTPSPPGPRLRPEAAHTGPARMRCAHPLPRGGGRRLALRAQG</sequence>
<evidence type="ECO:0000256" key="2">
    <source>
        <dbReference type="ARBA" id="ARBA00023242"/>
    </source>
</evidence>
<feature type="region of interest" description="Disordered" evidence="3">
    <location>
        <begin position="1"/>
        <end position="116"/>
    </location>
</feature>
<feature type="compositionally biased region" description="Basic residues" evidence="3">
    <location>
        <begin position="366"/>
        <end position="376"/>
    </location>
</feature>
<organism evidence="5 6">
    <name type="scientific">Rhodonia placenta</name>
    <dbReference type="NCBI Taxonomy" id="104341"/>
    <lineage>
        <taxon>Eukaryota</taxon>
        <taxon>Fungi</taxon>
        <taxon>Dikarya</taxon>
        <taxon>Basidiomycota</taxon>
        <taxon>Agaricomycotina</taxon>
        <taxon>Agaricomycetes</taxon>
        <taxon>Polyporales</taxon>
        <taxon>Adustoporiaceae</taxon>
        <taxon>Rhodonia</taxon>
    </lineage>
</organism>
<keyword evidence="2" id="KW-0539">Nucleus</keyword>
<dbReference type="PANTHER" id="PTHR31001:SF90">
    <property type="entry name" value="CENTROMERE DNA-BINDING PROTEIN COMPLEX CBF3 SUBUNIT B"/>
    <property type="match status" value="1"/>
</dbReference>
<dbReference type="PROSITE" id="PS00463">
    <property type="entry name" value="ZN2_CY6_FUNGAL_1"/>
    <property type="match status" value="1"/>
</dbReference>
<dbReference type="Gene3D" id="4.10.240.10">
    <property type="entry name" value="Zn(2)-C6 fungal-type DNA-binding domain"/>
    <property type="match status" value="1"/>
</dbReference>
<dbReference type="GO" id="GO:0008270">
    <property type="term" value="F:zinc ion binding"/>
    <property type="evidence" value="ECO:0007669"/>
    <property type="project" value="InterPro"/>
</dbReference>
<dbReference type="SUPFAM" id="SSF57701">
    <property type="entry name" value="Zn2/Cys6 DNA-binding domain"/>
    <property type="match status" value="1"/>
</dbReference>
<reference evidence="5" key="1">
    <citation type="submission" date="2020-11" db="EMBL/GenBank/DDBJ databases">
        <authorList>
            <person name="Koelle M."/>
            <person name="Horta M.A.C."/>
            <person name="Nowrousian M."/>
            <person name="Ohm R.A."/>
            <person name="Benz P."/>
            <person name="Pilgard A."/>
        </authorList>
    </citation>
    <scope>NUCLEOTIDE SEQUENCE</scope>
    <source>
        <strain evidence="5">FPRL280</strain>
    </source>
</reference>
<proteinExistence type="predicted"/>
<feature type="region of interest" description="Disordered" evidence="3">
    <location>
        <begin position="205"/>
        <end position="376"/>
    </location>
</feature>
<reference evidence="5" key="2">
    <citation type="journal article" name="Front. Microbiol.">
        <title>Degradative Capacity of Two Strains of Rhodonia placenta: From Phenotype to Genotype.</title>
        <authorList>
            <person name="Kolle M."/>
            <person name="Horta M.A.C."/>
            <person name="Nowrousian M."/>
            <person name="Ohm R.A."/>
            <person name="Benz J.P."/>
            <person name="Pilgard A."/>
        </authorList>
    </citation>
    <scope>NUCLEOTIDE SEQUENCE</scope>
    <source>
        <strain evidence="5">FPRL280</strain>
    </source>
</reference>
<dbReference type="EMBL" id="JADOXO010000027">
    <property type="protein sequence ID" value="KAF9818643.1"/>
    <property type="molecule type" value="Genomic_DNA"/>
</dbReference>
<dbReference type="Pfam" id="PF00172">
    <property type="entry name" value="Zn_clus"/>
    <property type="match status" value="1"/>
</dbReference>
<comment type="subcellular location">
    <subcellularLocation>
        <location evidence="1">Nucleus</location>
    </subcellularLocation>
</comment>
<feature type="compositionally biased region" description="Pro residues" evidence="3">
    <location>
        <begin position="227"/>
        <end position="237"/>
    </location>
</feature>
<dbReference type="PROSITE" id="PS50048">
    <property type="entry name" value="ZN2_CY6_FUNGAL_2"/>
    <property type="match status" value="1"/>
</dbReference>
<dbReference type="InterPro" id="IPR001138">
    <property type="entry name" value="Zn2Cys6_DnaBD"/>
</dbReference>
<evidence type="ECO:0000313" key="6">
    <source>
        <dbReference type="Proteomes" id="UP000639403"/>
    </source>
</evidence>
<feature type="compositionally biased region" description="Polar residues" evidence="3">
    <location>
        <begin position="253"/>
        <end position="265"/>
    </location>
</feature>
<dbReference type="GO" id="GO:0000981">
    <property type="term" value="F:DNA-binding transcription factor activity, RNA polymerase II-specific"/>
    <property type="evidence" value="ECO:0007669"/>
    <property type="project" value="InterPro"/>
</dbReference>
<dbReference type="PANTHER" id="PTHR31001">
    <property type="entry name" value="UNCHARACTERIZED TRANSCRIPTIONAL REGULATORY PROTEIN"/>
    <property type="match status" value="1"/>
</dbReference>
<evidence type="ECO:0000259" key="4">
    <source>
        <dbReference type="PROSITE" id="PS50048"/>
    </source>
</evidence>
<dbReference type="Proteomes" id="UP000639403">
    <property type="component" value="Unassembled WGS sequence"/>
</dbReference>
<evidence type="ECO:0000256" key="3">
    <source>
        <dbReference type="SAM" id="MobiDB-lite"/>
    </source>
</evidence>
<accession>A0A8H7U477</accession>
<dbReference type="GO" id="GO:0005634">
    <property type="term" value="C:nucleus"/>
    <property type="evidence" value="ECO:0007669"/>
    <property type="project" value="UniProtKB-SubCell"/>
</dbReference>
<dbReference type="CDD" id="cd00067">
    <property type="entry name" value="GAL4"/>
    <property type="match status" value="1"/>
</dbReference>